<gene>
    <name evidence="1" type="ORF">HJG63_009542</name>
</gene>
<organism evidence="1 2">
    <name type="scientific">Rousettus aegyptiacus</name>
    <name type="common">Egyptian fruit bat</name>
    <name type="synonym">Pteropus aegyptiacus</name>
    <dbReference type="NCBI Taxonomy" id="9407"/>
    <lineage>
        <taxon>Eukaryota</taxon>
        <taxon>Metazoa</taxon>
        <taxon>Chordata</taxon>
        <taxon>Craniata</taxon>
        <taxon>Vertebrata</taxon>
        <taxon>Euteleostomi</taxon>
        <taxon>Mammalia</taxon>
        <taxon>Eutheria</taxon>
        <taxon>Laurasiatheria</taxon>
        <taxon>Chiroptera</taxon>
        <taxon>Yinpterochiroptera</taxon>
        <taxon>Pteropodoidea</taxon>
        <taxon>Pteropodidae</taxon>
        <taxon>Rousettinae</taxon>
        <taxon>Rousettus</taxon>
    </lineage>
</organism>
<accession>A0A7J8BSK3</accession>
<evidence type="ECO:0000313" key="2">
    <source>
        <dbReference type="Proteomes" id="UP000593571"/>
    </source>
</evidence>
<reference evidence="1 2" key="1">
    <citation type="journal article" date="2020" name="Nature">
        <title>Six reference-quality genomes reveal evolution of bat adaptations.</title>
        <authorList>
            <person name="Jebb D."/>
            <person name="Huang Z."/>
            <person name="Pippel M."/>
            <person name="Hughes G.M."/>
            <person name="Lavrichenko K."/>
            <person name="Devanna P."/>
            <person name="Winkler S."/>
            <person name="Jermiin L.S."/>
            <person name="Skirmuntt E.C."/>
            <person name="Katzourakis A."/>
            <person name="Burkitt-Gray L."/>
            <person name="Ray D.A."/>
            <person name="Sullivan K.A.M."/>
            <person name="Roscito J.G."/>
            <person name="Kirilenko B.M."/>
            <person name="Davalos L.M."/>
            <person name="Corthals A.P."/>
            <person name="Power M.L."/>
            <person name="Jones G."/>
            <person name="Ransome R.D."/>
            <person name="Dechmann D.K.N."/>
            <person name="Locatelli A.G."/>
            <person name="Puechmaille S.J."/>
            <person name="Fedrigo O."/>
            <person name="Jarvis E.D."/>
            <person name="Hiller M."/>
            <person name="Vernes S.C."/>
            <person name="Myers E.W."/>
            <person name="Teeling E.C."/>
        </authorList>
    </citation>
    <scope>NUCLEOTIDE SEQUENCE [LARGE SCALE GENOMIC DNA]</scope>
    <source>
        <strain evidence="1">MRouAeg1</strain>
        <tissue evidence="1">Muscle</tissue>
    </source>
</reference>
<dbReference type="EMBL" id="JACASE010000016">
    <property type="protein sequence ID" value="KAF6401436.1"/>
    <property type="molecule type" value="Genomic_DNA"/>
</dbReference>
<sequence>MSRMNQLPQHFKALYKSPTLVSPRPAKLRCIEKGTRKESRDTNSIHTAETITIPSDRICRQTQQLLPLKLTIACCQRDTFHWPPLLCTHQEEIMKSWESRSTSRVTVAVCGPGSGPVCCHWPETLHSLTALPSGYVPAYTCQTLSPASTAIC</sequence>
<dbReference type="AlphaFoldDB" id="A0A7J8BSK3"/>
<proteinExistence type="predicted"/>
<name>A0A7J8BSK3_ROUAE</name>
<comment type="caution">
    <text evidence="1">The sequence shown here is derived from an EMBL/GenBank/DDBJ whole genome shotgun (WGS) entry which is preliminary data.</text>
</comment>
<keyword evidence="2" id="KW-1185">Reference proteome</keyword>
<protein>
    <submittedName>
        <fullName evidence="1">Uncharacterized protein</fullName>
    </submittedName>
</protein>
<evidence type="ECO:0000313" key="1">
    <source>
        <dbReference type="EMBL" id="KAF6401436.1"/>
    </source>
</evidence>
<dbReference type="Proteomes" id="UP000593571">
    <property type="component" value="Unassembled WGS sequence"/>
</dbReference>